<keyword evidence="10" id="KW-0521">NADP</keyword>
<dbReference type="GO" id="GO:0035999">
    <property type="term" value="P:tetrahydrofolate interconversion"/>
    <property type="evidence" value="ECO:0007669"/>
    <property type="project" value="UniProtKB-UniPathway"/>
</dbReference>
<evidence type="ECO:0000259" key="16">
    <source>
        <dbReference type="Pfam" id="PF00763"/>
    </source>
</evidence>
<dbReference type="Gene3D" id="3.40.50.10860">
    <property type="entry name" value="Leucine Dehydrogenase, chain A, domain 1"/>
    <property type="match status" value="1"/>
</dbReference>
<dbReference type="InParanoid" id="K0KZ11"/>
<keyword evidence="7" id="KW-0547">Nucleotide-binding</keyword>
<dbReference type="STRING" id="1206466.K0KZ11"/>
<dbReference type="InterPro" id="IPR020631">
    <property type="entry name" value="THF_DH/CycHdrlase_NAD-bd_dom"/>
</dbReference>
<evidence type="ECO:0000256" key="1">
    <source>
        <dbReference type="ARBA" id="ARBA00004777"/>
    </source>
</evidence>
<dbReference type="PRINTS" id="PR00085">
    <property type="entry name" value="THFDHDRGNASE"/>
</dbReference>
<evidence type="ECO:0000256" key="10">
    <source>
        <dbReference type="ARBA" id="ARBA00022857"/>
    </source>
</evidence>
<dbReference type="GO" id="GO:0004477">
    <property type="term" value="F:methenyltetrahydrofolate cyclohydrolase activity"/>
    <property type="evidence" value="ECO:0007669"/>
    <property type="project" value="UniProtKB-EC"/>
</dbReference>
<organism evidence="18 19">
    <name type="scientific">Wickerhamomyces ciferrii (strain ATCC 14091 / BCRC 22168 / CBS 111 / JCM 3599 / NBRC 0793 / NRRL Y-1031 F-60-10)</name>
    <name type="common">Yeast</name>
    <name type="synonym">Pichia ciferrii</name>
    <dbReference type="NCBI Taxonomy" id="1206466"/>
    <lineage>
        <taxon>Eukaryota</taxon>
        <taxon>Fungi</taxon>
        <taxon>Dikarya</taxon>
        <taxon>Ascomycota</taxon>
        <taxon>Saccharomycotina</taxon>
        <taxon>Saccharomycetes</taxon>
        <taxon>Phaffomycetales</taxon>
        <taxon>Wickerhamomycetaceae</taxon>
        <taxon>Wickerhamomyces</taxon>
    </lineage>
</organism>
<dbReference type="GO" id="GO:0004329">
    <property type="term" value="F:formate-tetrahydrofolate ligase activity"/>
    <property type="evidence" value="ECO:0007669"/>
    <property type="project" value="UniProtKB-EC"/>
</dbReference>
<comment type="similarity">
    <text evidence="3">In the C-terminal section; belongs to the formate--tetrahydrofolate ligase family.</text>
</comment>
<evidence type="ECO:0000256" key="2">
    <source>
        <dbReference type="ARBA" id="ARBA00005559"/>
    </source>
</evidence>
<dbReference type="InterPro" id="IPR027417">
    <property type="entry name" value="P-loop_NTPase"/>
</dbReference>
<dbReference type="Pfam" id="PF00763">
    <property type="entry name" value="THF_DHG_CYH"/>
    <property type="match status" value="1"/>
</dbReference>
<comment type="similarity">
    <text evidence="2">In the N-terminal section; belongs to the tetrahydrofolate dehydrogenase/cyclohydrolase family.</text>
</comment>
<dbReference type="InterPro" id="IPR046346">
    <property type="entry name" value="Aminoacid_DH-like_N_sf"/>
</dbReference>
<keyword evidence="5" id="KW-0554">One-carbon metabolism</keyword>
<dbReference type="Pfam" id="PF02882">
    <property type="entry name" value="THF_DHG_CYH_C"/>
    <property type="match status" value="1"/>
</dbReference>
<evidence type="ECO:0000256" key="8">
    <source>
        <dbReference type="ARBA" id="ARBA00022801"/>
    </source>
</evidence>
<dbReference type="PANTHER" id="PTHR48099">
    <property type="entry name" value="C-1-TETRAHYDROFOLATE SYNTHASE, CYTOPLASMIC-RELATED"/>
    <property type="match status" value="1"/>
</dbReference>
<dbReference type="FunFam" id="3.10.410.10:FF:000001">
    <property type="entry name" value="Putative formate--tetrahydrofolate ligase"/>
    <property type="match status" value="1"/>
</dbReference>
<dbReference type="GO" id="GO:0004488">
    <property type="term" value="F:methylenetetrahydrofolate dehydrogenase (NADP+) activity"/>
    <property type="evidence" value="ECO:0007669"/>
    <property type="project" value="UniProtKB-EC"/>
</dbReference>
<evidence type="ECO:0000313" key="19">
    <source>
        <dbReference type="Proteomes" id="UP000009328"/>
    </source>
</evidence>
<keyword evidence="6 18" id="KW-0436">Ligase</keyword>
<protein>
    <submittedName>
        <fullName evidence="18">C-1-tetrahydrofolate synthase, mitochondrial</fullName>
        <ecNumber evidence="18">6.3.4.3</ecNumber>
    </submittedName>
</protein>
<proteinExistence type="inferred from homology"/>
<keyword evidence="9" id="KW-0067">ATP-binding</keyword>
<dbReference type="GO" id="GO:0005524">
    <property type="term" value="F:ATP binding"/>
    <property type="evidence" value="ECO:0007669"/>
    <property type="project" value="UniProtKB-KW"/>
</dbReference>
<feature type="domain" description="Tetrahydrofolate dehydrogenase/cyclohydrolase NAD(P)-binding" evidence="17">
    <location>
        <begin position="161"/>
        <end position="309"/>
    </location>
</feature>
<dbReference type="AlphaFoldDB" id="K0KZ11"/>
<evidence type="ECO:0000256" key="7">
    <source>
        <dbReference type="ARBA" id="ARBA00022741"/>
    </source>
</evidence>
<evidence type="ECO:0000256" key="9">
    <source>
        <dbReference type="ARBA" id="ARBA00022840"/>
    </source>
</evidence>
<dbReference type="Gene3D" id="3.10.410.10">
    <property type="entry name" value="Formyltetrahydrofolate synthetase, domain 3"/>
    <property type="match status" value="1"/>
</dbReference>
<evidence type="ECO:0000256" key="3">
    <source>
        <dbReference type="ARBA" id="ARBA00006985"/>
    </source>
</evidence>
<dbReference type="PROSITE" id="PS00722">
    <property type="entry name" value="FTHFS_2"/>
    <property type="match status" value="1"/>
</dbReference>
<evidence type="ECO:0000256" key="6">
    <source>
        <dbReference type="ARBA" id="ARBA00022598"/>
    </source>
</evidence>
<dbReference type="GO" id="GO:0005739">
    <property type="term" value="C:mitochondrion"/>
    <property type="evidence" value="ECO:0007669"/>
    <property type="project" value="TreeGrafter"/>
</dbReference>
<dbReference type="EMBL" id="CAIF01000240">
    <property type="protein sequence ID" value="CCH46323.1"/>
    <property type="molecule type" value="Genomic_DNA"/>
</dbReference>
<dbReference type="UniPathway" id="UPA00193"/>
<keyword evidence="12" id="KW-0511">Multifunctional enzyme</keyword>
<dbReference type="Gene3D" id="3.40.50.300">
    <property type="entry name" value="P-loop containing nucleotide triphosphate hydrolases"/>
    <property type="match status" value="2"/>
</dbReference>
<comment type="catalytic activity">
    <reaction evidence="13">
        <text>(6R)-5,10-methylene-5,6,7,8-tetrahydrofolate + NADP(+) = (6R)-5,10-methenyltetrahydrofolate + NADPH</text>
        <dbReference type="Rhea" id="RHEA:22812"/>
        <dbReference type="ChEBI" id="CHEBI:15636"/>
        <dbReference type="ChEBI" id="CHEBI:57455"/>
        <dbReference type="ChEBI" id="CHEBI:57783"/>
        <dbReference type="ChEBI" id="CHEBI:58349"/>
        <dbReference type="EC" id="1.5.1.5"/>
    </reaction>
    <physiologicalReaction direction="left-to-right" evidence="13">
        <dbReference type="Rhea" id="RHEA:22813"/>
    </physiologicalReaction>
    <physiologicalReaction direction="right-to-left" evidence="13">
        <dbReference type="Rhea" id="RHEA:22814"/>
    </physiologicalReaction>
</comment>
<dbReference type="SUPFAM" id="SSF52540">
    <property type="entry name" value="P-loop containing nucleoside triphosphate hydrolases"/>
    <property type="match status" value="1"/>
</dbReference>
<dbReference type="SUPFAM" id="SSF51735">
    <property type="entry name" value="NAD(P)-binding Rossmann-fold domains"/>
    <property type="match status" value="1"/>
</dbReference>
<dbReference type="PROSITE" id="PS00767">
    <property type="entry name" value="THF_DHG_CYH_2"/>
    <property type="match status" value="1"/>
</dbReference>
<dbReference type="GO" id="GO:0005829">
    <property type="term" value="C:cytosol"/>
    <property type="evidence" value="ECO:0007669"/>
    <property type="project" value="TreeGrafter"/>
</dbReference>
<dbReference type="Pfam" id="PF01268">
    <property type="entry name" value="FTHFS"/>
    <property type="match status" value="1"/>
</dbReference>
<dbReference type="InterPro" id="IPR020628">
    <property type="entry name" value="Formate_THF_ligase_CS"/>
</dbReference>
<dbReference type="CDD" id="cd01080">
    <property type="entry name" value="NAD_bind_m-THF_DH_Cyclohyd"/>
    <property type="match status" value="1"/>
</dbReference>
<dbReference type="InterPro" id="IPR020630">
    <property type="entry name" value="THF_DH/CycHdrlase_cat_dom"/>
</dbReference>
<comment type="pathway">
    <text evidence="1">One-carbon metabolism; tetrahydrofolate interconversion.</text>
</comment>
<dbReference type="CDD" id="cd00477">
    <property type="entry name" value="FTHFS"/>
    <property type="match status" value="1"/>
</dbReference>
<dbReference type="InterPro" id="IPR020867">
    <property type="entry name" value="THF_DH/CycHdrlase_CS"/>
</dbReference>
<evidence type="ECO:0000256" key="13">
    <source>
        <dbReference type="ARBA" id="ARBA00051435"/>
    </source>
</evidence>
<comment type="caution">
    <text evidence="18">The sequence shown here is derived from an EMBL/GenBank/DDBJ whole genome shotgun (WGS) entry which is preliminary data.</text>
</comment>
<dbReference type="FunFam" id="3.40.50.300:FF:001859">
    <property type="entry name" value="Formate--tetrahydrofolate ligase"/>
    <property type="match status" value="1"/>
</dbReference>
<evidence type="ECO:0000256" key="15">
    <source>
        <dbReference type="ARBA" id="ARBA00052163"/>
    </source>
</evidence>
<dbReference type="Proteomes" id="UP000009328">
    <property type="component" value="Unassembled WGS sequence"/>
</dbReference>
<dbReference type="PROSITE" id="PS00766">
    <property type="entry name" value="THF_DHG_CYH_1"/>
    <property type="match status" value="1"/>
</dbReference>
<dbReference type="InterPro" id="IPR036291">
    <property type="entry name" value="NAD(P)-bd_dom_sf"/>
</dbReference>
<dbReference type="HAMAP" id="MF_01543">
    <property type="entry name" value="FTHFS"/>
    <property type="match status" value="1"/>
</dbReference>
<feature type="domain" description="Tetrahydrofolate dehydrogenase/cyclohydrolase catalytic" evidence="16">
    <location>
        <begin position="24"/>
        <end position="140"/>
    </location>
</feature>
<evidence type="ECO:0000256" key="11">
    <source>
        <dbReference type="ARBA" id="ARBA00023002"/>
    </source>
</evidence>
<dbReference type="eggNOG" id="KOG4230">
    <property type="taxonomic scope" value="Eukaryota"/>
</dbReference>
<dbReference type="PANTHER" id="PTHR48099:SF26">
    <property type="entry name" value="C-1-TETRAHYDROFOLATE SYNTHASE, MITOCHONDRIAL"/>
    <property type="match status" value="1"/>
</dbReference>
<dbReference type="FunCoup" id="K0KZ11">
    <property type="interactions" value="1108"/>
</dbReference>
<dbReference type="HOGENOM" id="CLU_003601_2_0_1"/>
<evidence type="ECO:0000313" key="18">
    <source>
        <dbReference type="EMBL" id="CCH46323.1"/>
    </source>
</evidence>
<dbReference type="EC" id="6.3.4.3" evidence="18"/>
<keyword evidence="19" id="KW-1185">Reference proteome</keyword>
<dbReference type="Gene3D" id="1.10.8.770">
    <property type="match status" value="1"/>
</dbReference>
<dbReference type="SUPFAM" id="SSF53223">
    <property type="entry name" value="Aminoacid dehydrogenase-like, N-terminal domain"/>
    <property type="match status" value="1"/>
</dbReference>
<sequence length="959" mass="104157">MVLSALINRSTQFTSRRLRYYTTLSGLKLSKTVRNDAFRKIEQIKLTYPKFKPTLKILQVGARPDSTTYVNMKLKASKESGVECIIEKLDEHVSELELLNKIDEINQDDSIHGLLIQLPLPKHLNEPKITNFVNDDKDVDGFGRYNIGELSKKGGDPKFIPCTPNGCMRLLEQSGTEISGKNAVVLGRSDIVGIPVASLLQKKNATVTICHSRTANIPEIVKNADIVIAAIGQPNFVKGEWLKQGAVVIDVGINYIPDSTKKSGQRLVGDVDFESSKDKTSFITPVPGGVGPMTVAMLVQNVLLAAERQLAKEQSLPQFSVNPLTLENPVPSDIDISRAQTPKLIKDVAEELKLKENELELFGHYKAKVNLKAYDRLKDRKDANYILVAGITPTPLGEGKSTTTMGLVQALSSHLHIPAIANVRQPSMGPTFGVKGGAAGGGYAQVIPMDEFNMHLTGDIHAIGAANNLLAAAIDTRIFHELTQKKDETFYKRLVPSKKGERKFTDSMLKRLNKLGISKTNPDELTPEEIKKFARLDINPDTITIKRVVDVNDRFLRQVTIGQAPTEKGFTRTTGFDITVASELMAILALSKDLHDLQERVGNIVIGLNNNNEPITVDDLGAAGAIGALLKDAVKPTLMQTLEGSPVLIHAGPFANISIGASSVIADKLALKLVGSNANDKSEQKGFVVTEAGFDFTMGGERFLDIKCRASGLVPNTVVLVATIRALKLHGGAPNVKPGQSLPDEYLQENLELVKKGSENLAKQIANVKKFGINVVVALNQFKDDTQAEIELVKKLAKEAGAIDAVESNHWGKGGEGAVGLAKAVVESVKHSKPEEFKFLYDVNDSVEEKLTSIVTNLYNGSSIKVSELAAQKIKTYEEQGFGKLPICIAKTQYSLSHDANLKGVPSGFEFPVRDVRASIGAGYLYALADEIQTIPGLPTHAGYMNVQVSENGDIEGLF</sequence>
<dbReference type="InterPro" id="IPR000672">
    <property type="entry name" value="THF_DH/CycHdrlase"/>
</dbReference>
<dbReference type="HAMAP" id="MF_01576">
    <property type="entry name" value="THF_DHG_CYH"/>
    <property type="match status" value="1"/>
</dbReference>
<evidence type="ECO:0000256" key="12">
    <source>
        <dbReference type="ARBA" id="ARBA00023268"/>
    </source>
</evidence>
<comment type="subunit">
    <text evidence="4">Homodimer.</text>
</comment>
<keyword evidence="8" id="KW-0378">Hydrolase</keyword>
<accession>K0KZ11</accession>
<dbReference type="FunFam" id="3.40.50.10860:FF:000005">
    <property type="entry name" value="C-1-tetrahydrofolate synthase, cytoplasmic, putative"/>
    <property type="match status" value="1"/>
</dbReference>
<dbReference type="Gene3D" id="3.40.50.720">
    <property type="entry name" value="NAD(P)-binding Rossmann-like Domain"/>
    <property type="match status" value="1"/>
</dbReference>
<evidence type="ECO:0000256" key="4">
    <source>
        <dbReference type="ARBA" id="ARBA00011738"/>
    </source>
</evidence>
<name>K0KZ11_WICCF</name>
<evidence type="ECO:0000256" key="5">
    <source>
        <dbReference type="ARBA" id="ARBA00022563"/>
    </source>
</evidence>
<evidence type="ECO:0000256" key="14">
    <source>
        <dbReference type="ARBA" id="ARBA00051544"/>
    </source>
</evidence>
<keyword evidence="11" id="KW-0560">Oxidoreductase</keyword>
<reference evidence="18 19" key="1">
    <citation type="journal article" date="2012" name="Eukaryot. Cell">
        <title>Draft genome sequence of Wickerhamomyces ciferrii NRRL Y-1031 F-60-10.</title>
        <authorList>
            <person name="Schneider J."/>
            <person name="Andrea H."/>
            <person name="Blom J."/>
            <person name="Jaenicke S."/>
            <person name="Ruckert C."/>
            <person name="Schorsch C."/>
            <person name="Szczepanowski R."/>
            <person name="Farwick M."/>
            <person name="Goesmann A."/>
            <person name="Puhler A."/>
            <person name="Schaffer S."/>
            <person name="Tauch A."/>
            <person name="Kohler T."/>
            <person name="Brinkrolf K."/>
        </authorList>
    </citation>
    <scope>NUCLEOTIDE SEQUENCE [LARGE SCALE GENOMIC DNA]</scope>
    <source>
        <strain evidence="19">ATCC 14091 / BCRC 22168 / CBS 111 / JCM 3599 / NBRC 0793 / NRRL Y-1031 F-60-10</strain>
    </source>
</reference>
<comment type="catalytic activity">
    <reaction evidence="14">
        <text>(6S)-5,6,7,8-tetrahydrofolate + formate + ATP = (6R)-10-formyltetrahydrofolate + ADP + phosphate</text>
        <dbReference type="Rhea" id="RHEA:20221"/>
        <dbReference type="ChEBI" id="CHEBI:15740"/>
        <dbReference type="ChEBI" id="CHEBI:30616"/>
        <dbReference type="ChEBI" id="CHEBI:43474"/>
        <dbReference type="ChEBI" id="CHEBI:57453"/>
        <dbReference type="ChEBI" id="CHEBI:195366"/>
        <dbReference type="ChEBI" id="CHEBI:456216"/>
        <dbReference type="EC" id="6.3.4.3"/>
    </reaction>
    <physiologicalReaction direction="left-to-right" evidence="14">
        <dbReference type="Rhea" id="RHEA:20222"/>
    </physiologicalReaction>
    <physiologicalReaction direction="right-to-left" evidence="14">
        <dbReference type="Rhea" id="RHEA:20223"/>
    </physiologicalReaction>
</comment>
<dbReference type="InterPro" id="IPR000559">
    <property type="entry name" value="Formate_THF_ligase"/>
</dbReference>
<comment type="catalytic activity">
    <reaction evidence="15">
        <text>(6R)-5,10-methenyltetrahydrofolate + H2O = (6R)-10-formyltetrahydrofolate + H(+)</text>
        <dbReference type="Rhea" id="RHEA:23700"/>
        <dbReference type="ChEBI" id="CHEBI:15377"/>
        <dbReference type="ChEBI" id="CHEBI:15378"/>
        <dbReference type="ChEBI" id="CHEBI:57455"/>
        <dbReference type="ChEBI" id="CHEBI:195366"/>
        <dbReference type="EC" id="3.5.4.9"/>
    </reaction>
    <physiologicalReaction direction="left-to-right" evidence="15">
        <dbReference type="Rhea" id="RHEA:23701"/>
    </physiologicalReaction>
    <physiologicalReaction direction="right-to-left" evidence="15">
        <dbReference type="Rhea" id="RHEA:23702"/>
    </physiologicalReaction>
</comment>
<dbReference type="FunFam" id="3.40.50.720:FF:000006">
    <property type="entry name" value="Bifunctional protein FolD"/>
    <property type="match status" value="1"/>
</dbReference>
<dbReference type="FunFam" id="3.40.50.300:FF:000245">
    <property type="entry name" value="C-1-tetrahydrofolate synthase, cytoplasmic"/>
    <property type="match status" value="1"/>
</dbReference>
<evidence type="ECO:0000259" key="17">
    <source>
        <dbReference type="Pfam" id="PF02882"/>
    </source>
</evidence>
<gene>
    <name evidence="18" type="primary">MIS1</name>
    <name evidence="18" type="ORF">BN7_5916</name>
</gene>
<dbReference type="PROSITE" id="PS00721">
    <property type="entry name" value="FTHFS_1"/>
    <property type="match status" value="1"/>
</dbReference>